<feature type="domain" description="CCHC-type" evidence="3">
    <location>
        <begin position="659"/>
        <end position="675"/>
    </location>
</feature>
<evidence type="ECO:0000256" key="1">
    <source>
        <dbReference type="SAM" id="Coils"/>
    </source>
</evidence>
<feature type="region of interest" description="Disordered" evidence="2">
    <location>
        <begin position="693"/>
        <end position="735"/>
    </location>
</feature>
<keyword evidence="5" id="KW-1185">Reference proteome</keyword>
<dbReference type="PANTHER" id="PTHR47331">
    <property type="entry name" value="PHD-TYPE DOMAIN-CONTAINING PROTEIN"/>
    <property type="match status" value="1"/>
</dbReference>
<name>A0A7M7SVM2_STRPU</name>
<feature type="region of interest" description="Disordered" evidence="2">
    <location>
        <begin position="1"/>
        <end position="84"/>
    </location>
</feature>
<dbReference type="GeneID" id="115921406"/>
<reference evidence="4" key="2">
    <citation type="submission" date="2021-01" db="UniProtKB">
        <authorList>
            <consortium name="EnsemblMetazoa"/>
        </authorList>
    </citation>
    <scope>IDENTIFICATION</scope>
</reference>
<feature type="compositionally biased region" description="Basic and acidic residues" evidence="2">
    <location>
        <begin position="254"/>
        <end position="349"/>
    </location>
</feature>
<feature type="compositionally biased region" description="Basic and acidic residues" evidence="2">
    <location>
        <begin position="583"/>
        <end position="599"/>
    </location>
</feature>
<feature type="domain" description="CCHC-type" evidence="3">
    <location>
        <begin position="624"/>
        <end position="641"/>
    </location>
</feature>
<proteinExistence type="predicted"/>
<accession>A0A7M7SVM2</accession>
<dbReference type="OrthoDB" id="8046937at2759"/>
<dbReference type="KEGG" id="spu:115921406"/>
<feature type="compositionally biased region" description="Basic and acidic residues" evidence="2">
    <location>
        <begin position="24"/>
        <end position="53"/>
    </location>
</feature>
<dbReference type="GO" id="GO:0003676">
    <property type="term" value="F:nucleic acid binding"/>
    <property type="evidence" value="ECO:0007669"/>
    <property type="project" value="InterPro"/>
</dbReference>
<dbReference type="InParanoid" id="A0A7M7SVM2"/>
<reference evidence="5" key="1">
    <citation type="submission" date="2015-02" db="EMBL/GenBank/DDBJ databases">
        <title>Genome sequencing for Strongylocentrotus purpuratus.</title>
        <authorList>
            <person name="Murali S."/>
            <person name="Liu Y."/>
            <person name="Vee V."/>
            <person name="English A."/>
            <person name="Wang M."/>
            <person name="Skinner E."/>
            <person name="Han Y."/>
            <person name="Muzny D.M."/>
            <person name="Worley K.C."/>
            <person name="Gibbs R.A."/>
        </authorList>
    </citation>
    <scope>NUCLEOTIDE SEQUENCE</scope>
</reference>
<evidence type="ECO:0000313" key="4">
    <source>
        <dbReference type="EnsemblMetazoa" id="XP_030834729"/>
    </source>
</evidence>
<feature type="region of interest" description="Disordered" evidence="2">
    <location>
        <begin position="169"/>
        <end position="349"/>
    </location>
</feature>
<feature type="region of interest" description="Disordered" evidence="2">
    <location>
        <begin position="582"/>
        <end position="623"/>
    </location>
</feature>
<feature type="compositionally biased region" description="Basic and acidic residues" evidence="2">
    <location>
        <begin position="693"/>
        <end position="707"/>
    </location>
</feature>
<dbReference type="PANTHER" id="PTHR47331:SF1">
    <property type="entry name" value="GAG-LIKE PROTEIN"/>
    <property type="match status" value="1"/>
</dbReference>
<feature type="compositionally biased region" description="Basic and acidic residues" evidence="2">
    <location>
        <begin position="613"/>
        <end position="623"/>
    </location>
</feature>
<protein>
    <recommendedName>
        <fullName evidence="3">CCHC-type domain-containing protein</fullName>
    </recommendedName>
</protein>
<dbReference type="GO" id="GO:0008270">
    <property type="term" value="F:zinc ion binding"/>
    <property type="evidence" value="ECO:0007669"/>
    <property type="project" value="InterPro"/>
</dbReference>
<dbReference type="InterPro" id="IPR001878">
    <property type="entry name" value="Znf_CCHC"/>
</dbReference>
<dbReference type="Proteomes" id="UP000007110">
    <property type="component" value="Unassembled WGS sequence"/>
</dbReference>
<evidence type="ECO:0000313" key="5">
    <source>
        <dbReference type="Proteomes" id="UP000007110"/>
    </source>
</evidence>
<dbReference type="SMART" id="SM00343">
    <property type="entry name" value="ZnF_C2HC"/>
    <property type="match status" value="2"/>
</dbReference>
<sequence>MDGNTTPKSPGGKDKELSNANGNDIDHVVKDKKSGATRSFTRERDLENGKDDRDDSESTLSLCGSSASSASTAKKRERERKKERQLKAKLIALHQTSELEKKLRTLQKQHEMERAEQEIRIAKEKAENLRKSQLLKDEEAEIERQKTAILLQAELKLLQQDSEEELQKWKVEGDSFRDRGQERDQVRGDSFRDRGQERERVRGDFVGDHGQERDQVRGNSFRDRGQERERVRDDFVGDHGQERDQVRGNSFRNRGQERERVRDDFVGDHGQERERVRYDFVGDHGQERDQVRGDSFRDRGQEREQVIGDSFRDRGQERERVRDDVVGDRGQERDQVRGDSFRDRGQERERVRGDFVGGRGQEQAFRKEPVSNEEGATKQMLREMIRFTAENSLPSPDLEPFNGDPLDYLTFIRNFEYVVEKRTDEPFRRLELLLKYTRGEAHELIRECPHIQPSKRAYETAKSMLHRDYGKQSNIINAYKERAIAWEQIRSGDRQGLRKFAIYLNNCSHVRAAGDLGGMDSESFLRVLASKLPLYLQQKWISRVGLTRDIANRNPTLEDLAQFVIQTERNINDPMVQGLGYQRTEKNASYNKDEKEKLQKSRSTKAFGTATQQDKEQKDKREPSCTFCGANSRHVIDECRKFEALSVEERSEQCKRKGLCFRCLKPKHLNKECKSQIKCDVYDRMHNTLMHDPRWMKDGEGNTRKTTNDASTSTDVQSEAGRISSGSTNVKKSVGGKPQTSTCMTIVPVIVKHKGNDRCISTYAFIDNGCGTVFCDTELTQRLHARTRKTKLIVKTLNLEEVIDTEVTVDELQIAGVKEKEFINLPPIYVKDGIPVTVSDAPTQKDLKRWKHLKDIELPEIK</sequence>
<feature type="compositionally biased region" description="Polar residues" evidence="2">
    <location>
        <begin position="708"/>
        <end position="717"/>
    </location>
</feature>
<organism evidence="4 5">
    <name type="scientific">Strongylocentrotus purpuratus</name>
    <name type="common">Purple sea urchin</name>
    <dbReference type="NCBI Taxonomy" id="7668"/>
    <lineage>
        <taxon>Eukaryota</taxon>
        <taxon>Metazoa</taxon>
        <taxon>Echinodermata</taxon>
        <taxon>Eleutherozoa</taxon>
        <taxon>Echinozoa</taxon>
        <taxon>Echinoidea</taxon>
        <taxon>Euechinoidea</taxon>
        <taxon>Echinacea</taxon>
        <taxon>Camarodonta</taxon>
        <taxon>Echinidea</taxon>
        <taxon>Strongylocentrotidae</taxon>
        <taxon>Strongylocentrotus</taxon>
    </lineage>
</organism>
<dbReference type="Pfam" id="PF03564">
    <property type="entry name" value="DUF1759"/>
    <property type="match status" value="1"/>
</dbReference>
<dbReference type="InterPro" id="IPR005312">
    <property type="entry name" value="DUF1759"/>
</dbReference>
<dbReference type="RefSeq" id="XP_030834729.1">
    <property type="nucleotide sequence ID" value="XM_030978869.1"/>
</dbReference>
<feature type="compositionally biased region" description="Basic and acidic residues" evidence="2">
    <location>
        <begin position="74"/>
        <end position="84"/>
    </location>
</feature>
<evidence type="ECO:0000259" key="3">
    <source>
        <dbReference type="SMART" id="SM00343"/>
    </source>
</evidence>
<keyword evidence="1" id="KW-0175">Coiled coil</keyword>
<dbReference type="AlphaFoldDB" id="A0A7M7SVM2"/>
<feature type="compositionally biased region" description="Basic and acidic residues" evidence="2">
    <location>
        <begin position="169"/>
        <end position="246"/>
    </location>
</feature>
<feature type="compositionally biased region" description="Low complexity" evidence="2">
    <location>
        <begin position="58"/>
        <end position="72"/>
    </location>
</feature>
<evidence type="ECO:0000256" key="2">
    <source>
        <dbReference type="SAM" id="MobiDB-lite"/>
    </source>
</evidence>
<dbReference type="EnsemblMetazoa" id="XM_030978869">
    <property type="protein sequence ID" value="XP_030834729"/>
    <property type="gene ID" value="LOC115921406"/>
</dbReference>
<feature type="coiled-coil region" evidence="1">
    <location>
        <begin position="96"/>
        <end position="141"/>
    </location>
</feature>